<proteinExistence type="predicted"/>
<dbReference type="EMBL" id="LAZR01065263">
    <property type="protein sequence ID" value="KKK55908.1"/>
    <property type="molecule type" value="Genomic_DNA"/>
</dbReference>
<accession>A0A0F8WH44</accession>
<protein>
    <submittedName>
        <fullName evidence="1">Uncharacterized protein</fullName>
    </submittedName>
</protein>
<feature type="non-terminal residue" evidence="1">
    <location>
        <position position="53"/>
    </location>
</feature>
<dbReference type="AlphaFoldDB" id="A0A0F8WH44"/>
<reference evidence="1" key="1">
    <citation type="journal article" date="2015" name="Nature">
        <title>Complex archaea that bridge the gap between prokaryotes and eukaryotes.</title>
        <authorList>
            <person name="Spang A."/>
            <person name="Saw J.H."/>
            <person name="Jorgensen S.L."/>
            <person name="Zaremba-Niedzwiedzka K."/>
            <person name="Martijn J."/>
            <person name="Lind A.E."/>
            <person name="van Eijk R."/>
            <person name="Schleper C."/>
            <person name="Guy L."/>
            <person name="Ettema T.J."/>
        </authorList>
    </citation>
    <scope>NUCLEOTIDE SEQUENCE</scope>
</reference>
<name>A0A0F8WH44_9ZZZZ</name>
<sequence length="53" mass="6073">MYRCKNCGSDRIVERVQGIKRNAEIAAISIDNGLQFKNPKLDFSKVEFVGYFC</sequence>
<comment type="caution">
    <text evidence="1">The sequence shown here is derived from an EMBL/GenBank/DDBJ whole genome shotgun (WGS) entry which is preliminary data.</text>
</comment>
<evidence type="ECO:0000313" key="1">
    <source>
        <dbReference type="EMBL" id="KKK55908.1"/>
    </source>
</evidence>
<organism evidence="1">
    <name type="scientific">marine sediment metagenome</name>
    <dbReference type="NCBI Taxonomy" id="412755"/>
    <lineage>
        <taxon>unclassified sequences</taxon>
        <taxon>metagenomes</taxon>
        <taxon>ecological metagenomes</taxon>
    </lineage>
</organism>
<gene>
    <name evidence="1" type="ORF">LCGC14_3069840</name>
</gene>